<dbReference type="Proteomes" id="UP000054845">
    <property type="component" value="Unassembled WGS sequence"/>
</dbReference>
<feature type="region of interest" description="Disordered" evidence="1">
    <location>
        <begin position="98"/>
        <end position="138"/>
    </location>
</feature>
<feature type="chain" id="PRO_5006059778" evidence="2">
    <location>
        <begin position="26"/>
        <end position="493"/>
    </location>
</feature>
<feature type="compositionally biased region" description="Low complexity" evidence="1">
    <location>
        <begin position="163"/>
        <end position="182"/>
    </location>
</feature>
<feature type="signal peptide" evidence="2">
    <location>
        <begin position="1"/>
        <end position="25"/>
    </location>
</feature>
<accession>A0A0P1BRV6</accession>
<reference evidence="3 4" key="1">
    <citation type="submission" date="2014-09" db="EMBL/GenBank/DDBJ databases">
        <authorList>
            <person name="Magalhaes I.L.F."/>
            <person name="Oliveira U."/>
            <person name="Santos F.R."/>
            <person name="Vidigal T.H.D.A."/>
            <person name="Brescovit A.D."/>
            <person name="Santos A.J."/>
        </authorList>
    </citation>
    <scope>NUCLEOTIDE SEQUENCE [LARGE SCALE GENOMIC DNA]</scope>
</reference>
<sequence>MLPGPGGALRCSALLLLLVPSATRAALPFGRGFSSLRAGLRELQPAATTSERLGLSAKRLGVAAGSPHSPVSSGHSGYSRIDLDHDFAPHELDAWKLPSPVASPRRHSAGYLSNSHLSDARTSNHDHVQHTKPSGEDHESLAWLDEDLHSHFPEELVHSWLRTPSPTRGASSPATSSTSLASKQAQENNLLAVSETRSAERRPLTPEQTRAEQSAATSPGASGHTGSLGEEGDASLNPTTKKRQKRKLNYVDPSTYDEQNLQTLLDQIKLSAHGKHSAALHSAIFAKAKAEGLPEVPQNGWQLRQMRSWARAQKMQAALAQDAHGTPVQRPEPAAATSDPQKAGTSAFSSMKWSSPKRTGTTMSSLLRKKGKLENEGKDASQIDTQIAALAKQLGIPIPKSRWEFTTNSLDFPPLTGKDLSEASILALFRMKSQGLASKKDISKVQAEIDRRAREEGVANPENVAQFYSRRRKLRLAKAKGKKTGTKQYVPRG</sequence>
<dbReference type="AlphaFoldDB" id="A0A0P1BRV6"/>
<name>A0A0P1BRV6_9BASI</name>
<keyword evidence="2" id="KW-0732">Signal</keyword>
<feature type="compositionally biased region" description="Basic and acidic residues" evidence="1">
    <location>
        <begin position="118"/>
        <end position="138"/>
    </location>
</feature>
<feature type="region of interest" description="Disordered" evidence="1">
    <location>
        <begin position="319"/>
        <end position="363"/>
    </location>
</feature>
<protein>
    <submittedName>
        <fullName evidence="3">Uncharacterized protein</fullName>
    </submittedName>
</protein>
<dbReference type="OrthoDB" id="10350951at2759"/>
<evidence type="ECO:0000313" key="4">
    <source>
        <dbReference type="Proteomes" id="UP000054845"/>
    </source>
</evidence>
<evidence type="ECO:0000256" key="1">
    <source>
        <dbReference type="SAM" id="MobiDB-lite"/>
    </source>
</evidence>
<organism evidence="3 4">
    <name type="scientific">Ceraceosorus bombacis</name>
    <dbReference type="NCBI Taxonomy" id="401625"/>
    <lineage>
        <taxon>Eukaryota</taxon>
        <taxon>Fungi</taxon>
        <taxon>Dikarya</taxon>
        <taxon>Basidiomycota</taxon>
        <taxon>Ustilaginomycotina</taxon>
        <taxon>Exobasidiomycetes</taxon>
        <taxon>Ceraceosorales</taxon>
        <taxon>Ceraceosoraceae</taxon>
        <taxon>Ceraceosorus</taxon>
    </lineage>
</organism>
<feature type="compositionally biased region" description="Polar residues" evidence="1">
    <location>
        <begin position="338"/>
        <end position="363"/>
    </location>
</feature>
<feature type="region of interest" description="Disordered" evidence="1">
    <location>
        <begin position="162"/>
        <end position="253"/>
    </location>
</feature>
<dbReference type="EMBL" id="CCYA01000290">
    <property type="protein sequence ID" value="CEH19246.1"/>
    <property type="molecule type" value="Genomic_DNA"/>
</dbReference>
<evidence type="ECO:0000256" key="2">
    <source>
        <dbReference type="SAM" id="SignalP"/>
    </source>
</evidence>
<keyword evidence="4" id="KW-1185">Reference proteome</keyword>
<evidence type="ECO:0000313" key="3">
    <source>
        <dbReference type="EMBL" id="CEH19246.1"/>
    </source>
</evidence>
<proteinExistence type="predicted"/>
<feature type="compositionally biased region" description="Polar residues" evidence="1">
    <location>
        <begin position="206"/>
        <end position="220"/>
    </location>
</feature>